<sequence>MKEAIAEQVQTTVEREWNLETPLAVKTLLKKRNFSAPGPDRLVNFWWKRASSLHEGVTRAFESISKYYEDFPLWFSEGKTRLIPKPGDFLSENQRPITCLNNVYKWFTSCLQTPLDKHLKDYDLMEGEQRGAKSGCSGTTDNLMIDRMVTQDCHRGKRNLSMAWVDVRKAYVSVDHNWLIEMMEVHRVPAWIGKVIKHLSASWNTKIVATTKQGSETSTTITFHKGLPQGDALCPRLFTLCLNPVAWILNATGGYRLTKPLSTRITPLLNVDDLKVFAASETKTKSGGRPMGYLQSAAEELNYGQPRTNPIITIFAFATVAGFIGHVEFFLDCKETPPQKRKVSVDFYYPFSEMETYVAGETFCNDTRPGKSPLNLNYRSEAEYIVFTGVVSMLFIIVALVYYIFFEDRAKEATSTDVGYFSFPVVDFVFTVVLVIFWFTSSIAWAAGLSGLKDATGQTELFKNFKPCTQGCSSFSGATYGSATVAVVFGFLNFFVWGGNLWFLFKETPWHSPRSGQSGESVPQEPPRQDIPSAPAI</sequence>
<dbReference type="PROSITE" id="PS51225">
    <property type="entry name" value="MARVEL"/>
    <property type="match status" value="1"/>
</dbReference>
<evidence type="ECO:0000256" key="3">
    <source>
        <dbReference type="ARBA" id="ARBA00022692"/>
    </source>
</evidence>
<gene>
    <name evidence="12" type="primary">SYNPR</name>
    <name evidence="12" type="ORF">AWC38_SpisGene5915</name>
</gene>
<evidence type="ECO:0000256" key="1">
    <source>
        <dbReference type="ARBA" id="ARBA00004141"/>
    </source>
</evidence>
<evidence type="ECO:0000256" key="2">
    <source>
        <dbReference type="ARBA" id="ARBA00006476"/>
    </source>
</evidence>
<evidence type="ECO:0000256" key="5">
    <source>
        <dbReference type="ARBA" id="ARBA00023136"/>
    </source>
</evidence>
<evidence type="ECO:0000259" key="11">
    <source>
        <dbReference type="PROSITE" id="PS51225"/>
    </source>
</evidence>
<evidence type="ECO:0000256" key="4">
    <source>
        <dbReference type="ARBA" id="ARBA00022989"/>
    </source>
</evidence>
<comment type="similarity">
    <text evidence="2">Belongs to the synaptophysin/synaptobrevin family.</text>
</comment>
<keyword evidence="4 9" id="KW-1133">Transmembrane helix</keyword>
<dbReference type="InterPro" id="IPR000477">
    <property type="entry name" value="RT_dom"/>
</dbReference>
<dbReference type="Pfam" id="PF01284">
    <property type="entry name" value="MARVEL"/>
    <property type="match status" value="1"/>
</dbReference>
<evidence type="ECO:0000256" key="6">
    <source>
        <dbReference type="ARBA" id="ARBA00023180"/>
    </source>
</evidence>
<evidence type="ECO:0000259" key="10">
    <source>
        <dbReference type="PROSITE" id="PS50878"/>
    </source>
</evidence>
<dbReference type="GO" id="GO:0016020">
    <property type="term" value="C:membrane"/>
    <property type="evidence" value="ECO:0007669"/>
    <property type="project" value="UniProtKB-SubCell"/>
</dbReference>
<evidence type="ECO:0000256" key="7">
    <source>
        <dbReference type="PROSITE-ProRule" id="PRU00581"/>
    </source>
</evidence>
<dbReference type="PANTHER" id="PTHR10306:SF17">
    <property type="entry name" value="MARVEL DOMAIN-CONTAINING PROTEIN"/>
    <property type="match status" value="1"/>
</dbReference>
<feature type="transmembrane region" description="Helical" evidence="9">
    <location>
        <begin position="384"/>
        <end position="406"/>
    </location>
</feature>
<comment type="caution">
    <text evidence="12">The sequence shown here is derived from an EMBL/GenBank/DDBJ whole genome shotgun (WGS) entry which is preliminary data.</text>
</comment>
<feature type="transmembrane region" description="Helical" evidence="9">
    <location>
        <begin position="483"/>
        <end position="505"/>
    </location>
</feature>
<protein>
    <submittedName>
        <fullName evidence="12">Synaptoporin</fullName>
    </submittedName>
</protein>
<organism evidence="12 13">
    <name type="scientific">Stylophora pistillata</name>
    <name type="common">Smooth cauliflower coral</name>
    <dbReference type="NCBI Taxonomy" id="50429"/>
    <lineage>
        <taxon>Eukaryota</taxon>
        <taxon>Metazoa</taxon>
        <taxon>Cnidaria</taxon>
        <taxon>Anthozoa</taxon>
        <taxon>Hexacorallia</taxon>
        <taxon>Scleractinia</taxon>
        <taxon>Astrocoeniina</taxon>
        <taxon>Pocilloporidae</taxon>
        <taxon>Stylophora</taxon>
    </lineage>
</organism>
<dbReference type="GO" id="GO:0008021">
    <property type="term" value="C:synaptic vesicle"/>
    <property type="evidence" value="ECO:0007669"/>
    <property type="project" value="InterPro"/>
</dbReference>
<accession>A0A2B4SJU5</accession>
<dbReference type="CDD" id="cd01650">
    <property type="entry name" value="RT_nLTR_like"/>
    <property type="match status" value="1"/>
</dbReference>
<dbReference type="InterPro" id="IPR008253">
    <property type="entry name" value="Marvel"/>
</dbReference>
<feature type="domain" description="Reverse transcriptase" evidence="10">
    <location>
        <begin position="64"/>
        <end position="328"/>
    </location>
</feature>
<dbReference type="PANTHER" id="PTHR10306">
    <property type="entry name" value="SYNAPTOPHYSIN"/>
    <property type="match status" value="1"/>
</dbReference>
<dbReference type="OrthoDB" id="10006326at2759"/>
<dbReference type="PRINTS" id="PR00220">
    <property type="entry name" value="SYNAPTOPHYSN"/>
</dbReference>
<dbReference type="Pfam" id="PF00078">
    <property type="entry name" value="RVT_1"/>
    <property type="match status" value="1"/>
</dbReference>
<evidence type="ECO:0000256" key="8">
    <source>
        <dbReference type="SAM" id="MobiDB-lite"/>
    </source>
</evidence>
<dbReference type="EMBL" id="LSMT01000067">
    <property type="protein sequence ID" value="PFX29353.1"/>
    <property type="molecule type" value="Genomic_DNA"/>
</dbReference>
<dbReference type="PROSITE" id="PS50878">
    <property type="entry name" value="RT_POL"/>
    <property type="match status" value="1"/>
</dbReference>
<keyword evidence="6" id="KW-0325">Glycoprotein</keyword>
<dbReference type="AlphaFoldDB" id="A0A2B4SJU5"/>
<keyword evidence="5 7" id="KW-0472">Membrane</keyword>
<dbReference type="InterPro" id="IPR001285">
    <property type="entry name" value="Synaptophysin/porin"/>
</dbReference>
<keyword evidence="3 7" id="KW-0812">Transmembrane</keyword>
<proteinExistence type="inferred from homology"/>
<name>A0A2B4SJU5_STYPI</name>
<feature type="transmembrane region" description="Helical" evidence="9">
    <location>
        <begin position="418"/>
        <end position="439"/>
    </location>
</feature>
<keyword evidence="13" id="KW-1185">Reference proteome</keyword>
<comment type="subcellular location">
    <subcellularLocation>
        <location evidence="1">Membrane</location>
        <topology evidence="1">Multi-pass membrane protein</topology>
    </subcellularLocation>
</comment>
<feature type="region of interest" description="Disordered" evidence="8">
    <location>
        <begin position="513"/>
        <end position="537"/>
    </location>
</feature>
<evidence type="ECO:0000313" key="12">
    <source>
        <dbReference type="EMBL" id="PFX29353.1"/>
    </source>
</evidence>
<reference evidence="13" key="1">
    <citation type="journal article" date="2017" name="bioRxiv">
        <title>Comparative analysis of the genomes of Stylophora pistillata and Acropora digitifera provides evidence for extensive differences between species of corals.</title>
        <authorList>
            <person name="Voolstra C.R."/>
            <person name="Li Y."/>
            <person name="Liew Y.J."/>
            <person name="Baumgarten S."/>
            <person name="Zoccola D."/>
            <person name="Flot J.-F."/>
            <person name="Tambutte S."/>
            <person name="Allemand D."/>
            <person name="Aranda M."/>
        </authorList>
    </citation>
    <scope>NUCLEOTIDE SEQUENCE [LARGE SCALE GENOMIC DNA]</scope>
</reference>
<dbReference type="Proteomes" id="UP000225706">
    <property type="component" value="Unassembled WGS sequence"/>
</dbReference>
<feature type="domain" description="MARVEL" evidence="11">
    <location>
        <begin position="297"/>
        <end position="509"/>
    </location>
</feature>
<evidence type="ECO:0000256" key="9">
    <source>
        <dbReference type="SAM" id="Phobius"/>
    </source>
</evidence>
<dbReference type="STRING" id="50429.A0A2B4SJU5"/>
<evidence type="ECO:0000313" key="13">
    <source>
        <dbReference type="Proteomes" id="UP000225706"/>
    </source>
</evidence>